<dbReference type="PROSITE" id="PS50068">
    <property type="entry name" value="LDLRA_2"/>
    <property type="match status" value="13"/>
</dbReference>
<dbReference type="InterPro" id="IPR002172">
    <property type="entry name" value="LDrepeatLR_classA_rpt"/>
</dbReference>
<feature type="disulfide bond" evidence="12">
    <location>
        <begin position="191"/>
        <end position="209"/>
    </location>
</feature>
<dbReference type="InterPro" id="IPR000742">
    <property type="entry name" value="EGF"/>
</dbReference>
<dbReference type="CDD" id="cd00112">
    <property type="entry name" value="LDLa"/>
    <property type="match status" value="11"/>
</dbReference>
<dbReference type="SMART" id="SM00135">
    <property type="entry name" value="LY"/>
    <property type="match status" value="10"/>
</dbReference>
<feature type="disulfide bond" evidence="12">
    <location>
        <begin position="1266"/>
        <end position="1284"/>
    </location>
</feature>
<dbReference type="InterPro" id="IPR023415">
    <property type="entry name" value="LDLR_class-A_CS"/>
</dbReference>
<keyword evidence="7" id="KW-0472">Membrane</keyword>
<accession>A0ABQ8S3Z9</accession>
<feature type="disulfide bond" evidence="12">
    <location>
        <begin position="327"/>
        <end position="342"/>
    </location>
</feature>
<feature type="disulfide bond" evidence="12">
    <location>
        <begin position="1239"/>
        <end position="1254"/>
    </location>
</feature>
<evidence type="ECO:0000256" key="8">
    <source>
        <dbReference type="ARBA" id="ARBA00023157"/>
    </source>
</evidence>
<comment type="subcellular location">
    <subcellularLocation>
        <location evidence="1">Membrane</location>
        <topology evidence="1">Single-pass membrane protein</topology>
    </subcellularLocation>
</comment>
<sequence>MVASANRKARDVRRYLNDTIPGRWIGRGGDQLHRRWPPRSPDLTPCDFYLWGYVKDRVLSPPILDTLESLRHRIVEAVNSITRDQLICERRNVGIVFLSFVIWKKNVMFYLTTLATAEVISASPDVPEFCPAGVLLHATIGNRDLQEDHGSSSNMGWPDRTMLLYAEIIWIIIQLHTVQGASSCPSGFFTCHNGECINDDKHCDGTSDCKDGSDEFDCDMVLCKEPHWFRCHNGRCTSKSFHCDGVDDCGDWSDEEDCYEMESKPANCTADEWRCVDNNCIFVDWVCDGKQDCMDGSDELQGCSHKMSCEDGFVCGNYHCIPNSFLCDGFDDCGDNSDEKLCPSVRNVPPEDCKLEKNLFLCADQQECVEVRELCDGTPHCYDGSDEGPACNASRAACPTAGCSHQCIPSPQGPLCVCQVGYKTVDNKTCVDVDECMEYGICDQRCRNLQGSYSCYCDEGYEVGSDKRSCKATGPDALMLFSSTKEIRGLYVHKDFYYVVAQSLERAVGISYDGNHVYWTELMLGEEAIVRSKDDGSHIEAVVTAGVYQPEDLAVDWITGNIYFTDMEAQHIGVCVNNGSSCAVLVNEDIDKPRAIALLPLEGLMFWSDWGERPLIARAGMDGSQPEVFVSTDLRFPNGLTIDYHNSRLYWVDAKLLVIESIKLDGSDRRVVLKDVVKHPYAIAVFEDTLYWSDWHGRDIQACNKFTGKDHRIIIREKSKGDFIYGVHIYHPSMMKLVTNPCHNNWCSDICLLAPNKTYTYTCACPENKQLGADKHTCHEIRKQELVVVAAGHKLTAVGHQFLGRQTLYDMTLKNVHTIGAVTYNSLTDHIIIFDSEQQKLFTLGLKTMKLSLLLSHVGKIDAMDFDYIGNNLYWCDGERATVEILSLNTMERAILIHTLEGEIPLDVAVIPEEGVMFVAFSRHVIGDGPHIDRMNMDGRGAHTHVVETSLDGPIISLFYDSDLHRVFWTDPNNEEIGSAAADGMDQHVFRSDVEGSPIDIASVGRDMFWTMWAHPYLYWASKFNSQSRMKRLLLDVEDSDKLPLVAVRGVRAQPDHPCHKNNGGCSHICALALKHTVCLCPVGMVLNRDNKTCTTPVHCSGEMFKCKTDNFCIPGRMRCDGKIDCPNGGEDELNCQKVNCRDDQFACHNGQCISITKKCDGDSDCRDGSDEYYCFEEECNEDLQFKCRTGDCIVKSWYCDGSKDCEDGSDEENCEEVTCEPSAFKCALGQCIPEEWVCDGQSDCVDNTDEQNCAPPTCGPGAFSCGNGRCIDQTLLCNNVDDCGDRSDEDPCRKPANEEEERLSVILCKEGEYTCHPHGKNVTICLPSSGRCNGTAECPLGDDERGCGCQDFQFTCYNGKCIPSEWVCDGINDCGDGSDENNARCQLPSSVGTPGPCTDYACNDGQCISLSLACNNKRNCEDGSDEGGQCDIACNAKSPCDQICQPTPRGPRCNCSQGYVLSSDGAKCGDIDECEIGGACAQVCHNTRGSFSCSCHPGFQLRSDHVSCKALGEPMQFIFSAGNQIRKVSHELRFTDVVYPEAELKVTGLDVDSASNEVYWSTDVTSTIYRLSLRGGEKAYATGIGTPGDIAVDWISRNVYYVDKSTPQAIRACNLDEHRCAKVLVIEHGFSVPKIAVDPIAGFIFWPEVTKWVLESPPLICSVLS</sequence>
<dbReference type="Gene3D" id="2.10.25.10">
    <property type="entry name" value="Laminin"/>
    <property type="match status" value="4"/>
</dbReference>
<dbReference type="PROSITE" id="PS01209">
    <property type="entry name" value="LDLRA_1"/>
    <property type="match status" value="9"/>
</dbReference>
<feature type="disulfide bond" evidence="12">
    <location>
        <begin position="1403"/>
        <end position="1421"/>
    </location>
</feature>
<dbReference type="SMART" id="SM00192">
    <property type="entry name" value="LDLa"/>
    <property type="match status" value="13"/>
</dbReference>
<dbReference type="PROSITE" id="PS51120">
    <property type="entry name" value="LDLRB"/>
    <property type="match status" value="3"/>
</dbReference>
<dbReference type="Pfam" id="PF14670">
    <property type="entry name" value="FXa_inhibition"/>
    <property type="match status" value="1"/>
</dbReference>
<dbReference type="InterPro" id="IPR000033">
    <property type="entry name" value="LDLR_classB_rpt"/>
</dbReference>
<dbReference type="PROSITE" id="PS01187">
    <property type="entry name" value="EGF_CA"/>
    <property type="match status" value="2"/>
</dbReference>
<evidence type="ECO:0000256" key="12">
    <source>
        <dbReference type="PROSITE-ProRule" id="PRU00124"/>
    </source>
</evidence>
<keyword evidence="6" id="KW-1133">Transmembrane helix</keyword>
<protein>
    <recommendedName>
        <fullName evidence="14">EGF-like domain-containing protein</fullName>
    </recommendedName>
</protein>
<dbReference type="InterPro" id="IPR018097">
    <property type="entry name" value="EGF_Ca-bd_CS"/>
</dbReference>
<evidence type="ECO:0000256" key="1">
    <source>
        <dbReference type="ARBA" id="ARBA00004167"/>
    </source>
</evidence>
<evidence type="ECO:0000256" key="9">
    <source>
        <dbReference type="ARBA" id="ARBA00023170"/>
    </source>
</evidence>
<proteinExistence type="predicted"/>
<dbReference type="SUPFAM" id="SSF57424">
    <property type="entry name" value="LDL receptor-like module"/>
    <property type="match status" value="12"/>
</dbReference>
<dbReference type="Gene3D" id="2.120.10.30">
    <property type="entry name" value="TolB, C-terminal domain"/>
    <property type="match status" value="3"/>
</dbReference>
<feature type="disulfide bond" evidence="12">
    <location>
        <begin position="1227"/>
        <end position="1245"/>
    </location>
</feature>
<dbReference type="PROSITE" id="PS00010">
    <property type="entry name" value="ASX_HYDROXYL"/>
    <property type="match status" value="1"/>
</dbReference>
<keyword evidence="5" id="KW-0677">Repeat</keyword>
<feature type="disulfide bond" evidence="12">
    <location>
        <begin position="1278"/>
        <end position="1293"/>
    </location>
</feature>
<feature type="disulfide bond" evidence="12">
    <location>
        <begin position="1220"/>
        <end position="1232"/>
    </location>
</feature>
<dbReference type="Pfam" id="PF07645">
    <property type="entry name" value="EGF_CA"/>
    <property type="match status" value="2"/>
</dbReference>
<feature type="disulfide bond" evidence="12">
    <location>
        <begin position="231"/>
        <end position="249"/>
    </location>
</feature>
<feature type="disulfide bond" evidence="12">
    <location>
        <begin position="1200"/>
        <end position="1215"/>
    </location>
</feature>
<dbReference type="PROSITE" id="PS50026">
    <property type="entry name" value="EGF_3"/>
    <property type="match status" value="1"/>
</dbReference>
<dbReference type="InterPro" id="IPR049883">
    <property type="entry name" value="NOTCH1_EGF-like"/>
</dbReference>
<dbReference type="InterPro" id="IPR036055">
    <property type="entry name" value="LDL_receptor-like_sf"/>
</dbReference>
<feature type="disulfide bond" evidence="12">
    <location>
        <begin position="1141"/>
        <end position="1153"/>
    </location>
</feature>
<dbReference type="Pfam" id="PF00057">
    <property type="entry name" value="Ldl_recept_a"/>
    <property type="match status" value="11"/>
</dbReference>
<feature type="disulfide bond" evidence="12">
    <location>
        <begin position="268"/>
        <end position="280"/>
    </location>
</feature>
<feature type="disulfide bond" evidence="12">
    <location>
        <begin position="1259"/>
        <end position="1271"/>
    </location>
</feature>
<dbReference type="InterPro" id="IPR051221">
    <property type="entry name" value="LDLR-related"/>
</dbReference>
<comment type="caution">
    <text evidence="15">The sequence shown here is derived from an EMBL/GenBank/DDBJ whole genome shotgun (WGS) entry which is preliminary data.</text>
</comment>
<evidence type="ECO:0000256" key="5">
    <source>
        <dbReference type="ARBA" id="ARBA00022737"/>
    </source>
</evidence>
<feature type="disulfide bond" evidence="12">
    <location>
        <begin position="203"/>
        <end position="218"/>
    </location>
</feature>
<dbReference type="CDD" id="cd00054">
    <property type="entry name" value="EGF_CA"/>
    <property type="match status" value="2"/>
</dbReference>
<dbReference type="Gene3D" id="3.30.420.10">
    <property type="entry name" value="Ribonuclease H-like superfamily/Ribonuclease H"/>
    <property type="match status" value="1"/>
</dbReference>
<feature type="disulfide bond" evidence="12">
    <location>
        <begin position="1188"/>
        <end position="1206"/>
    </location>
</feature>
<feature type="disulfide bond" evidence="12">
    <location>
        <begin position="275"/>
        <end position="293"/>
    </location>
</feature>
<dbReference type="SUPFAM" id="SSF63825">
    <property type="entry name" value="YWTD domain"/>
    <property type="match status" value="3"/>
</dbReference>
<keyword evidence="9" id="KW-0675">Receptor</keyword>
<dbReference type="Pfam" id="PF00058">
    <property type="entry name" value="Ldl_recept_b"/>
    <property type="match status" value="2"/>
</dbReference>
<feature type="domain" description="EGF-like" evidence="14">
    <location>
        <begin position="1471"/>
        <end position="1506"/>
    </location>
</feature>
<feature type="disulfide bond" evidence="12">
    <location>
        <begin position="184"/>
        <end position="196"/>
    </location>
</feature>
<feature type="disulfide bond" evidence="12">
    <location>
        <begin position="1160"/>
        <end position="1175"/>
    </location>
</feature>
<keyword evidence="10" id="KW-0325">Glycoprotein</keyword>
<feature type="repeat" description="LDL-receptor class B" evidence="13">
    <location>
        <begin position="603"/>
        <end position="646"/>
    </location>
</feature>
<evidence type="ECO:0000256" key="2">
    <source>
        <dbReference type="ARBA" id="ARBA00022536"/>
    </source>
</evidence>
<evidence type="ECO:0000259" key="14">
    <source>
        <dbReference type="PROSITE" id="PS50026"/>
    </source>
</evidence>
<keyword evidence="4" id="KW-0812">Transmembrane</keyword>
<keyword evidence="3" id="KW-0254">Endocytosis</keyword>
<dbReference type="InterPro" id="IPR011042">
    <property type="entry name" value="6-blade_b-propeller_TolB-like"/>
</dbReference>
<feature type="disulfide bond" evidence="12">
    <location>
        <begin position="1357"/>
        <end position="1375"/>
    </location>
</feature>
<evidence type="ECO:0000313" key="16">
    <source>
        <dbReference type="Proteomes" id="UP001148838"/>
    </source>
</evidence>
<keyword evidence="16" id="KW-1185">Reference proteome</keyword>
<evidence type="ECO:0000256" key="3">
    <source>
        <dbReference type="ARBA" id="ARBA00022583"/>
    </source>
</evidence>
<evidence type="ECO:0000256" key="4">
    <source>
        <dbReference type="ARBA" id="ARBA00022692"/>
    </source>
</evidence>
<keyword evidence="8 11" id="KW-1015">Disulfide bond</keyword>
<feature type="disulfide bond" evidence="12">
    <location>
        <begin position="315"/>
        <end position="333"/>
    </location>
</feature>
<feature type="disulfide bond" evidence="12">
    <location>
        <begin position="1333"/>
        <end position="1348"/>
    </location>
</feature>
<evidence type="ECO:0000256" key="10">
    <source>
        <dbReference type="ARBA" id="ARBA00023180"/>
    </source>
</evidence>
<evidence type="ECO:0000313" key="15">
    <source>
        <dbReference type="EMBL" id="KAJ4428663.1"/>
    </source>
</evidence>
<feature type="disulfide bond" evidence="12">
    <location>
        <begin position="243"/>
        <end position="258"/>
    </location>
</feature>
<reference evidence="15 16" key="1">
    <citation type="journal article" date="2022" name="Allergy">
        <title>Genome assembly and annotation of Periplaneta americana reveal a comprehensive cockroach allergen profile.</title>
        <authorList>
            <person name="Wang L."/>
            <person name="Xiong Q."/>
            <person name="Saelim N."/>
            <person name="Wang L."/>
            <person name="Nong W."/>
            <person name="Wan A.T."/>
            <person name="Shi M."/>
            <person name="Liu X."/>
            <person name="Cao Q."/>
            <person name="Hui J.H.L."/>
            <person name="Sookrung N."/>
            <person name="Leung T.F."/>
            <person name="Tungtrongchitr A."/>
            <person name="Tsui S.K.W."/>
        </authorList>
    </citation>
    <scope>NUCLEOTIDE SEQUENCE [LARGE SCALE GENOMIC DNA]</scope>
    <source>
        <strain evidence="15">PWHHKU_190912</strain>
    </source>
</reference>
<dbReference type="EMBL" id="JAJSOF020000036">
    <property type="protein sequence ID" value="KAJ4428663.1"/>
    <property type="molecule type" value="Genomic_DNA"/>
</dbReference>
<feature type="disulfide bond" evidence="11">
    <location>
        <begin position="1475"/>
        <end position="1485"/>
    </location>
</feature>
<keyword evidence="2 11" id="KW-0245">EGF-like domain</keyword>
<dbReference type="PANTHER" id="PTHR22722">
    <property type="entry name" value="LOW-DENSITY LIPOPROTEIN RECEPTOR-RELATED PROTEIN 2-RELATED"/>
    <property type="match status" value="1"/>
</dbReference>
<evidence type="ECO:0000256" key="6">
    <source>
        <dbReference type="ARBA" id="ARBA00022989"/>
    </source>
</evidence>
<evidence type="ECO:0000256" key="7">
    <source>
        <dbReference type="ARBA" id="ARBA00023136"/>
    </source>
</evidence>
<evidence type="ECO:0000256" key="11">
    <source>
        <dbReference type="PROSITE-ProRule" id="PRU00076"/>
    </source>
</evidence>
<dbReference type="PANTHER" id="PTHR22722:SF14">
    <property type="entry name" value="MEGALIN, ISOFORM A"/>
    <property type="match status" value="1"/>
</dbReference>
<dbReference type="InterPro" id="IPR001881">
    <property type="entry name" value="EGF-like_Ca-bd_dom"/>
</dbReference>
<feature type="disulfide bond" evidence="12">
    <location>
        <begin position="1350"/>
        <end position="1362"/>
    </location>
</feature>
<feature type="disulfide bond" evidence="12">
    <location>
        <begin position="1148"/>
        <end position="1166"/>
    </location>
</feature>
<dbReference type="SMART" id="SM00179">
    <property type="entry name" value="EGF_CA"/>
    <property type="match status" value="3"/>
</dbReference>
<evidence type="ECO:0000256" key="13">
    <source>
        <dbReference type="PROSITE-ProRule" id="PRU00461"/>
    </source>
</evidence>
<gene>
    <name evidence="15" type="ORF">ANN_25656</name>
</gene>
<name>A0ABQ8S3Z9_PERAM</name>
<dbReference type="SUPFAM" id="SSF57196">
    <property type="entry name" value="EGF/Laminin"/>
    <property type="match status" value="3"/>
</dbReference>
<dbReference type="Proteomes" id="UP001148838">
    <property type="component" value="Unassembled WGS sequence"/>
</dbReference>
<dbReference type="InterPro" id="IPR036397">
    <property type="entry name" value="RNaseH_sf"/>
</dbReference>
<organism evidence="15 16">
    <name type="scientific">Periplaneta americana</name>
    <name type="common">American cockroach</name>
    <name type="synonym">Blatta americana</name>
    <dbReference type="NCBI Taxonomy" id="6978"/>
    <lineage>
        <taxon>Eukaryota</taxon>
        <taxon>Metazoa</taxon>
        <taxon>Ecdysozoa</taxon>
        <taxon>Arthropoda</taxon>
        <taxon>Hexapoda</taxon>
        <taxon>Insecta</taxon>
        <taxon>Pterygota</taxon>
        <taxon>Neoptera</taxon>
        <taxon>Polyneoptera</taxon>
        <taxon>Dictyoptera</taxon>
        <taxon>Blattodea</taxon>
        <taxon>Blattoidea</taxon>
        <taxon>Blattidae</taxon>
        <taxon>Blattinae</taxon>
        <taxon>Periplaneta</taxon>
    </lineage>
</organism>
<feature type="repeat" description="LDL-receptor class B" evidence="13">
    <location>
        <begin position="647"/>
        <end position="689"/>
    </location>
</feature>
<feature type="repeat" description="LDL-receptor class B" evidence="13">
    <location>
        <begin position="515"/>
        <end position="559"/>
    </location>
</feature>
<dbReference type="PROSITE" id="PS01186">
    <property type="entry name" value="EGF_2"/>
    <property type="match status" value="1"/>
</dbReference>
<dbReference type="InterPro" id="IPR000152">
    <property type="entry name" value="EGF-type_Asp/Asn_hydroxyl_site"/>
</dbReference>
<dbReference type="Gene3D" id="4.10.400.10">
    <property type="entry name" value="Low-density Lipoprotein Receptor"/>
    <property type="match status" value="13"/>
</dbReference>
<dbReference type="SMART" id="SM00181">
    <property type="entry name" value="EGF"/>
    <property type="match status" value="8"/>
</dbReference>
<dbReference type="PRINTS" id="PR00261">
    <property type="entry name" value="LDLRECEPTOR"/>
</dbReference>
<comment type="caution">
    <text evidence="11">Lacks conserved residue(s) required for the propagation of feature annotation.</text>
</comment>